<protein>
    <recommendedName>
        <fullName evidence="4">Membrane-bound metal-dependent hydrolase</fullName>
    </recommendedName>
</protein>
<comment type="caution">
    <text evidence="2">The sequence shown here is derived from an EMBL/GenBank/DDBJ whole genome shotgun (WGS) entry which is preliminary data.</text>
</comment>
<feature type="transmembrane region" description="Helical" evidence="1">
    <location>
        <begin position="131"/>
        <end position="152"/>
    </location>
</feature>
<feature type="transmembrane region" description="Helical" evidence="1">
    <location>
        <begin position="50"/>
        <end position="67"/>
    </location>
</feature>
<dbReference type="OrthoDB" id="5461423at2"/>
<keyword evidence="1" id="KW-0472">Membrane</keyword>
<organism evidence="2 3">
    <name type="scientific">Alkalidesulfovibrio alkalitolerans DSM 16529</name>
    <dbReference type="NCBI Taxonomy" id="1121439"/>
    <lineage>
        <taxon>Bacteria</taxon>
        <taxon>Pseudomonadati</taxon>
        <taxon>Thermodesulfobacteriota</taxon>
        <taxon>Desulfovibrionia</taxon>
        <taxon>Desulfovibrionales</taxon>
        <taxon>Desulfovibrionaceae</taxon>
        <taxon>Alkalidesulfovibrio</taxon>
    </lineage>
</organism>
<keyword evidence="1" id="KW-1133">Transmembrane helix</keyword>
<dbReference type="RefSeq" id="WP_020887368.1">
    <property type="nucleotide sequence ID" value="NZ_ATHI01000027.1"/>
</dbReference>
<proteinExistence type="predicted"/>
<dbReference type="Proteomes" id="UP000014975">
    <property type="component" value="Unassembled WGS sequence"/>
</dbReference>
<evidence type="ECO:0000313" key="3">
    <source>
        <dbReference type="Proteomes" id="UP000014975"/>
    </source>
</evidence>
<reference evidence="2 3" key="1">
    <citation type="journal article" date="2013" name="Genome Announc.">
        <title>Draft genome sequences for three mercury-methylating, sulfate-reducing bacteria.</title>
        <authorList>
            <person name="Brown S.D."/>
            <person name="Hurt R.A.Jr."/>
            <person name="Gilmour C.C."/>
            <person name="Elias D.A."/>
        </authorList>
    </citation>
    <scope>NUCLEOTIDE SEQUENCE [LARGE SCALE GENOMIC DNA]</scope>
    <source>
        <strain evidence="2 3">DSM 16529</strain>
    </source>
</reference>
<sequence>MILGHGALAVLARDLNTGAPWWLLFAASFGPDLLDKPLAIAFDLTDRGVGHSFFSLAGVALLLLLVWRFGLLPGRQAALALALWVLHLITDFPTAMTFWWPLYGMPSGEYLLDREFAHWTAFYLSPKLTPVFVLDACLCALALTRLGVLLVARQRRKASNTLYL</sequence>
<feature type="transmembrane region" description="Helical" evidence="1">
    <location>
        <begin position="79"/>
        <end position="102"/>
    </location>
</feature>
<gene>
    <name evidence="2" type="ORF">dsat_0671</name>
</gene>
<dbReference type="AlphaFoldDB" id="S7UEU2"/>
<keyword evidence="1" id="KW-0812">Transmembrane</keyword>
<dbReference type="EMBL" id="ATHI01000027">
    <property type="protein sequence ID" value="EPR32319.1"/>
    <property type="molecule type" value="Genomic_DNA"/>
</dbReference>
<evidence type="ECO:0000256" key="1">
    <source>
        <dbReference type="SAM" id="Phobius"/>
    </source>
</evidence>
<dbReference type="PATRIC" id="fig|1121439.3.peg.2027"/>
<keyword evidence="3" id="KW-1185">Reference proteome</keyword>
<evidence type="ECO:0000313" key="2">
    <source>
        <dbReference type="EMBL" id="EPR32319.1"/>
    </source>
</evidence>
<dbReference type="eggNOG" id="ENOG503183R">
    <property type="taxonomic scope" value="Bacteria"/>
</dbReference>
<name>S7UEU2_9BACT</name>
<evidence type="ECO:0008006" key="4">
    <source>
        <dbReference type="Google" id="ProtNLM"/>
    </source>
</evidence>
<accession>S7UEU2</accession>